<dbReference type="InterPro" id="IPR004839">
    <property type="entry name" value="Aminotransferase_I/II_large"/>
</dbReference>
<dbReference type="PANTHER" id="PTHR13693">
    <property type="entry name" value="CLASS II AMINOTRANSFERASE/8-AMINO-7-OXONONANOATE SYNTHASE"/>
    <property type="match status" value="1"/>
</dbReference>
<dbReference type="InterPro" id="IPR050087">
    <property type="entry name" value="AON_synthase_class-II"/>
</dbReference>
<comment type="catalytic activity">
    <reaction evidence="9 11">
        <text>6-carboxyhexanoyl-[ACP] + L-alanine + H(+) = (8S)-8-amino-7-oxononanoate + holo-[ACP] + CO2</text>
        <dbReference type="Rhea" id="RHEA:42288"/>
        <dbReference type="Rhea" id="RHEA-COMP:9685"/>
        <dbReference type="Rhea" id="RHEA-COMP:9955"/>
        <dbReference type="ChEBI" id="CHEBI:15378"/>
        <dbReference type="ChEBI" id="CHEBI:16526"/>
        <dbReference type="ChEBI" id="CHEBI:57972"/>
        <dbReference type="ChEBI" id="CHEBI:64479"/>
        <dbReference type="ChEBI" id="CHEBI:78846"/>
        <dbReference type="ChEBI" id="CHEBI:149468"/>
        <dbReference type="EC" id="2.3.1.47"/>
    </reaction>
</comment>
<keyword evidence="6" id="KW-0093">Biotin biosynthesis</keyword>
<evidence type="ECO:0000256" key="1">
    <source>
        <dbReference type="ARBA" id="ARBA00001933"/>
    </source>
</evidence>
<dbReference type="GO" id="GO:0008710">
    <property type="term" value="F:8-amino-7-oxononanoate synthase activity"/>
    <property type="evidence" value="ECO:0007669"/>
    <property type="project" value="UniProtKB-UniRule"/>
</dbReference>
<keyword evidence="14" id="KW-1185">Reference proteome</keyword>
<feature type="modified residue" description="N6-(pyridoxal phosphate)lysine" evidence="10">
    <location>
        <position position="239"/>
    </location>
</feature>
<evidence type="ECO:0000256" key="4">
    <source>
        <dbReference type="ARBA" id="ARBA00011738"/>
    </source>
</evidence>
<dbReference type="STRING" id="246786.GS18_0205210"/>
<dbReference type="PANTHER" id="PTHR13693:SF3">
    <property type="entry name" value="LD36009P"/>
    <property type="match status" value="1"/>
</dbReference>
<dbReference type="EMBL" id="JNVC02000001">
    <property type="protein sequence ID" value="KEZ54326.1"/>
    <property type="molecule type" value="Genomic_DNA"/>
</dbReference>
<dbReference type="InterPro" id="IPR010962">
    <property type="entry name" value="AONS_Archaea/Firmicutes"/>
</dbReference>
<evidence type="ECO:0000313" key="14">
    <source>
        <dbReference type="Proteomes" id="UP000028549"/>
    </source>
</evidence>
<dbReference type="InterPro" id="IPR004723">
    <property type="entry name" value="AONS_Archaea/Proteobacteria"/>
</dbReference>
<sequence>MKGFEYLQAELDEMKQNGTFRKLIPLESDQKSKVVIGGKELIQLSSNNYLGLTTHPRLVKASIEAARKYGAGTGSVRTIAGTFSMHEELEQKLAEFKHTEAALVFQSGFTTNQGVLSSILTKDDVVISDALNHASIIDGIRLTKAARKVYNHVDMADLERALKESADFRVRIIVTDGVFSMDGNIAPLPEIVELAEKYDALVMVDDAHASGVLGKNGRGTVNHFGLDGRVHIQVGTLSKAVGVLGGYVASTRTLIDYLIQKGRPFLFSTSHPPAVTAACMEAINVLLEEPQLIDKLWENAKFFKKGLEDLGFDTGKSETPVTPVIVGDEALSHQFSDKLREYGVFAQGIAFPTVAKGQARVRTIVTAEHSTEELQQALDIFEKAAKELNILK</sequence>
<dbReference type="NCBIfam" id="NF005394">
    <property type="entry name" value="PRK06939.1"/>
    <property type="match status" value="1"/>
</dbReference>
<dbReference type="GO" id="GO:0009102">
    <property type="term" value="P:biotin biosynthetic process"/>
    <property type="evidence" value="ECO:0007669"/>
    <property type="project" value="UniProtKB-UniRule"/>
</dbReference>
<evidence type="ECO:0000256" key="10">
    <source>
        <dbReference type="PIRSR" id="PIRSR604723-51"/>
    </source>
</evidence>
<accession>A0A084H414</accession>
<protein>
    <recommendedName>
        <fullName evidence="11">8-amino-7-ketopelargonate synthase</fullName>
        <ecNumber evidence="11">2.3.1.47</ecNumber>
    </recommendedName>
</protein>
<dbReference type="InterPro" id="IPR015421">
    <property type="entry name" value="PyrdxlP-dep_Trfase_major"/>
</dbReference>
<dbReference type="PROSITE" id="PS00599">
    <property type="entry name" value="AA_TRANSFER_CLASS_2"/>
    <property type="match status" value="1"/>
</dbReference>
<keyword evidence="8" id="KW-0012">Acyltransferase</keyword>
<dbReference type="Gene3D" id="3.40.640.10">
    <property type="entry name" value="Type I PLP-dependent aspartate aminotransferase-like (Major domain)"/>
    <property type="match status" value="1"/>
</dbReference>
<dbReference type="NCBIfam" id="TIGR01825">
    <property type="entry name" value="gly_Cac_T_rel"/>
    <property type="match status" value="1"/>
</dbReference>
<comment type="cofactor">
    <cofactor evidence="1 10 11">
        <name>pyridoxal 5'-phosphate</name>
        <dbReference type="ChEBI" id="CHEBI:597326"/>
    </cofactor>
</comment>
<comment type="function">
    <text evidence="11">Catalyzes the decarboxylative condensation of pimeloyl-[acyl-carrier protein] and L-alanine to produce 8-amino-7-oxononanoate (AON), [acyl-carrier protein], and carbon dioxide.</text>
</comment>
<dbReference type="Proteomes" id="UP000028549">
    <property type="component" value="Unassembled WGS sequence"/>
</dbReference>
<dbReference type="EC" id="2.3.1.47" evidence="11"/>
<comment type="subunit">
    <text evidence="4 11">Homodimer.</text>
</comment>
<dbReference type="AlphaFoldDB" id="A0A084H414"/>
<evidence type="ECO:0000259" key="12">
    <source>
        <dbReference type="Pfam" id="PF00155"/>
    </source>
</evidence>
<dbReference type="NCBIfam" id="TIGR00858">
    <property type="entry name" value="bioF"/>
    <property type="match status" value="1"/>
</dbReference>
<evidence type="ECO:0000256" key="9">
    <source>
        <dbReference type="ARBA" id="ARBA00047715"/>
    </source>
</evidence>
<dbReference type="SUPFAM" id="SSF53383">
    <property type="entry name" value="PLP-dependent transferases"/>
    <property type="match status" value="1"/>
</dbReference>
<evidence type="ECO:0000256" key="3">
    <source>
        <dbReference type="ARBA" id="ARBA00010008"/>
    </source>
</evidence>
<dbReference type="GO" id="GO:0016874">
    <property type="term" value="F:ligase activity"/>
    <property type="evidence" value="ECO:0007669"/>
    <property type="project" value="UniProtKB-KW"/>
</dbReference>
<organism evidence="13 14">
    <name type="scientific">Metabacillus indicus</name>
    <name type="common">Bacillus indicus</name>
    <dbReference type="NCBI Taxonomy" id="246786"/>
    <lineage>
        <taxon>Bacteria</taxon>
        <taxon>Bacillati</taxon>
        <taxon>Bacillota</taxon>
        <taxon>Bacilli</taxon>
        <taxon>Bacillales</taxon>
        <taxon>Bacillaceae</taxon>
        <taxon>Metabacillus</taxon>
    </lineage>
</organism>
<dbReference type="Gene3D" id="3.90.1150.10">
    <property type="entry name" value="Aspartate Aminotransferase, domain 1"/>
    <property type="match status" value="1"/>
</dbReference>
<dbReference type="GO" id="GO:0030170">
    <property type="term" value="F:pyridoxal phosphate binding"/>
    <property type="evidence" value="ECO:0007669"/>
    <property type="project" value="InterPro"/>
</dbReference>
<comment type="caution">
    <text evidence="13">The sequence shown here is derived from an EMBL/GenBank/DDBJ whole genome shotgun (WGS) entry which is preliminary data.</text>
</comment>
<keyword evidence="7 10" id="KW-0663">Pyridoxal phosphate</keyword>
<comment type="similarity">
    <text evidence="3 11">Belongs to the class-II pyridoxal-phosphate-dependent aminotransferase family. BioF subfamily.</text>
</comment>
<dbReference type="InterPro" id="IPR015422">
    <property type="entry name" value="PyrdxlP-dep_Trfase_small"/>
</dbReference>
<dbReference type="OrthoDB" id="9807157at2"/>
<dbReference type="Pfam" id="PF00155">
    <property type="entry name" value="Aminotran_1_2"/>
    <property type="match status" value="1"/>
</dbReference>
<dbReference type="InterPro" id="IPR015424">
    <property type="entry name" value="PyrdxlP-dep_Trfase"/>
</dbReference>
<dbReference type="RefSeq" id="WP_029565648.1">
    <property type="nucleotide sequence ID" value="NZ_JNVC02000001.1"/>
</dbReference>
<keyword evidence="13" id="KW-0436">Ligase</keyword>
<reference evidence="13 14" key="1">
    <citation type="journal article" date="2005" name="Int. J. Syst. Evol. Microbiol.">
        <title>Bacillus cibi sp. nov., isolated from jeotgal, a traditional Korean fermented seafood.</title>
        <authorList>
            <person name="Yoon J.H."/>
            <person name="Lee C.H."/>
            <person name="Oh T.K."/>
        </authorList>
    </citation>
    <scope>NUCLEOTIDE SEQUENCE [LARGE SCALE GENOMIC DNA]</scope>
    <source>
        <strain evidence="13 14">DSM 16189</strain>
    </source>
</reference>
<comment type="pathway">
    <text evidence="2 11">Cofactor biosynthesis; biotin biosynthesis.</text>
</comment>
<evidence type="ECO:0000256" key="2">
    <source>
        <dbReference type="ARBA" id="ARBA00004746"/>
    </source>
</evidence>
<evidence type="ECO:0000256" key="6">
    <source>
        <dbReference type="ARBA" id="ARBA00022756"/>
    </source>
</evidence>
<name>A0A084H414_METID</name>
<evidence type="ECO:0000313" key="13">
    <source>
        <dbReference type="EMBL" id="KEZ54326.1"/>
    </source>
</evidence>
<dbReference type="FunFam" id="3.40.640.10:FF:000006">
    <property type="entry name" value="5-aminolevulinate synthase, mitochondrial"/>
    <property type="match status" value="1"/>
</dbReference>
<evidence type="ECO:0000256" key="11">
    <source>
        <dbReference type="RuleBase" id="RU003693"/>
    </source>
</evidence>
<evidence type="ECO:0000256" key="8">
    <source>
        <dbReference type="ARBA" id="ARBA00023315"/>
    </source>
</evidence>
<dbReference type="CDD" id="cd06454">
    <property type="entry name" value="KBL_like"/>
    <property type="match status" value="1"/>
</dbReference>
<dbReference type="InterPro" id="IPR001917">
    <property type="entry name" value="Aminotrans_II_pyridoxalP_BS"/>
</dbReference>
<keyword evidence="5 11" id="KW-0808">Transferase</keyword>
<feature type="domain" description="Aminotransferase class I/classII large" evidence="12">
    <location>
        <begin position="40"/>
        <end position="379"/>
    </location>
</feature>
<dbReference type="UniPathway" id="UPA00078"/>
<gene>
    <name evidence="13" type="ORF">GS18_0205210</name>
</gene>
<evidence type="ECO:0000256" key="7">
    <source>
        <dbReference type="ARBA" id="ARBA00022898"/>
    </source>
</evidence>
<evidence type="ECO:0000256" key="5">
    <source>
        <dbReference type="ARBA" id="ARBA00022679"/>
    </source>
</evidence>
<proteinExistence type="inferred from homology"/>